<name>A0AAW9A2C2_LIMRT</name>
<keyword evidence="2 4" id="KW-0808">Transferase</keyword>
<dbReference type="EMBL" id="JAOTNP010000050">
    <property type="protein sequence ID" value="MDV8947333.1"/>
    <property type="molecule type" value="Genomic_DNA"/>
</dbReference>
<dbReference type="PANTHER" id="PTHR12526">
    <property type="entry name" value="GLYCOSYLTRANSFERASE"/>
    <property type="match status" value="1"/>
</dbReference>
<dbReference type="Pfam" id="PF00534">
    <property type="entry name" value="Glycos_transf_1"/>
    <property type="match status" value="1"/>
</dbReference>
<dbReference type="AlphaFoldDB" id="A0AAW9A2C2"/>
<dbReference type="Proteomes" id="UP001286376">
    <property type="component" value="Unassembled WGS sequence"/>
</dbReference>
<gene>
    <name evidence="4" type="ORF">NX099_08005</name>
</gene>
<dbReference type="SUPFAM" id="SSF53756">
    <property type="entry name" value="UDP-Glycosyltransferase/glycogen phosphorylase"/>
    <property type="match status" value="1"/>
</dbReference>
<dbReference type="EC" id="2.4.-.-" evidence="4"/>
<reference evidence="4 5" key="1">
    <citation type="journal article" date="2022" name="Front. Cell. Infect. Microbiol.">
        <title>The probiotic and immunomodulation effects of Limosilactobacillus reuteri RGW1 isolated from calf feces.</title>
        <authorList>
            <person name="Huang K."/>
            <person name="Shi W."/>
            <person name="Yang B."/>
            <person name="Wang J."/>
        </authorList>
    </citation>
    <scope>NUCLEOTIDE SEQUENCE [LARGE SCALE GENOMIC DNA]</scope>
    <source>
        <strain evidence="4 5">RGW1</strain>
    </source>
</reference>
<keyword evidence="1 4" id="KW-0328">Glycosyltransferase</keyword>
<evidence type="ECO:0000259" key="3">
    <source>
        <dbReference type="Pfam" id="PF00534"/>
    </source>
</evidence>
<comment type="caution">
    <text evidence="4">The sequence shown here is derived from an EMBL/GenBank/DDBJ whole genome shotgun (WGS) entry which is preliminary data.</text>
</comment>
<feature type="domain" description="Glycosyl transferase family 1" evidence="3">
    <location>
        <begin position="315"/>
        <end position="476"/>
    </location>
</feature>
<dbReference type="RefSeq" id="WP_109913927.1">
    <property type="nucleotide sequence ID" value="NZ_CP080622.1"/>
</dbReference>
<proteinExistence type="predicted"/>
<dbReference type="Gene3D" id="3.40.50.2000">
    <property type="entry name" value="Glycogen Phosphorylase B"/>
    <property type="match status" value="3"/>
</dbReference>
<sequence>MNYFITSRQDLHTSAIELAQVKRLRIFDHLNVPAIIVTMLYNFDHQAVEEKLKVKGRILNIYQYYQQLPYRDDPTVDQAIIKQVLTVPGCQVKDNCALRNGKVRVRVNFRNGRLYYIDYLDQYGFTNRRDFYDQGWRTYTDYFEDKGRLIARQYYNHDGQVKIIYHYRGGEGNVPILTLIQLVDQGHEWQFDNKIEFRAHFLDELVGDDPQSILISDRSNIALKAFTLMKKPARRYQVFHSAFTDDGQSNGPISAIYQPIATMLAKGQLSGLISATQREAQDAAKRFQTNQSYGIPVTYLTGAELTKEIPVSQRQTGKFIAVARLSKIKQLDHIINAIIRLHQDFPQVTLDIYGYSDSWNKNQTANALKSLVKENKAESYINFVGYCDDLSAAYEHAQAEILTSYYEGFAMAVLEAQGHGCPVVSYDINYGPADIIDDQQSGKLIPPNDQEALYQQLRKLLADPALAKKYAHHAQKAAQKYNFDHVAEKWQKLINNRVGDN</sequence>
<evidence type="ECO:0000313" key="5">
    <source>
        <dbReference type="Proteomes" id="UP001286376"/>
    </source>
</evidence>
<dbReference type="PANTHER" id="PTHR12526:SF629">
    <property type="entry name" value="TEICHURONIC ACID BIOSYNTHESIS GLYCOSYLTRANSFERASE TUAH-RELATED"/>
    <property type="match status" value="1"/>
</dbReference>
<protein>
    <submittedName>
        <fullName evidence="4">Glycosyltransferase</fullName>
        <ecNumber evidence="4">2.4.-.-</ecNumber>
    </submittedName>
</protein>
<dbReference type="InterPro" id="IPR001296">
    <property type="entry name" value="Glyco_trans_1"/>
</dbReference>
<dbReference type="GO" id="GO:0016757">
    <property type="term" value="F:glycosyltransferase activity"/>
    <property type="evidence" value="ECO:0007669"/>
    <property type="project" value="UniProtKB-KW"/>
</dbReference>
<organism evidence="4 5">
    <name type="scientific">Limosilactobacillus reuteri</name>
    <name type="common">Lactobacillus reuteri</name>
    <dbReference type="NCBI Taxonomy" id="1598"/>
    <lineage>
        <taxon>Bacteria</taxon>
        <taxon>Bacillati</taxon>
        <taxon>Bacillota</taxon>
        <taxon>Bacilli</taxon>
        <taxon>Lactobacillales</taxon>
        <taxon>Lactobacillaceae</taxon>
        <taxon>Limosilactobacillus</taxon>
    </lineage>
</organism>
<accession>A0AAW9A2C2</accession>
<evidence type="ECO:0000256" key="1">
    <source>
        <dbReference type="ARBA" id="ARBA00022676"/>
    </source>
</evidence>
<evidence type="ECO:0000313" key="4">
    <source>
        <dbReference type="EMBL" id="MDV8947333.1"/>
    </source>
</evidence>
<evidence type="ECO:0000256" key="2">
    <source>
        <dbReference type="ARBA" id="ARBA00022679"/>
    </source>
</evidence>